<organism evidence="2 3">
    <name type="scientific">Eumeta variegata</name>
    <name type="common">Bagworm moth</name>
    <name type="synonym">Eumeta japonica</name>
    <dbReference type="NCBI Taxonomy" id="151549"/>
    <lineage>
        <taxon>Eukaryota</taxon>
        <taxon>Metazoa</taxon>
        <taxon>Ecdysozoa</taxon>
        <taxon>Arthropoda</taxon>
        <taxon>Hexapoda</taxon>
        <taxon>Insecta</taxon>
        <taxon>Pterygota</taxon>
        <taxon>Neoptera</taxon>
        <taxon>Endopterygota</taxon>
        <taxon>Lepidoptera</taxon>
        <taxon>Glossata</taxon>
        <taxon>Ditrysia</taxon>
        <taxon>Tineoidea</taxon>
        <taxon>Psychidae</taxon>
        <taxon>Oiketicinae</taxon>
        <taxon>Eumeta</taxon>
    </lineage>
</organism>
<proteinExistence type="predicted"/>
<sequence>MGGRGGRGGALPARIRGPLHPQGRGARAASGPVCLSPRAPRLAPRAHSPRHASGAGAALTPPALPSQLKPQMISNENKNDFEHRHEEHRVRAVVVLCAKRGGSASGQCGGGAGRAADTRTTQCDTTRHDTTRHDTTALPCACSGEALPEAVRHPREPHEHGQHDREQQDHHVHGAHLVPLFFTCKEGPARSARAAPISAAADHCSLHTRTRTSAPRGSWRSSDRLKGTEPFVRESDSHLTSFSSPLRSYFTPLLHFCEEFHSGKVSCVVLYNYRPTPSVAFNVEGGAATARYHWRDANSFYYNFTEFLCSGTGGRST</sequence>
<feature type="region of interest" description="Disordered" evidence="1">
    <location>
        <begin position="1"/>
        <end position="70"/>
    </location>
</feature>
<evidence type="ECO:0000256" key="1">
    <source>
        <dbReference type="SAM" id="MobiDB-lite"/>
    </source>
</evidence>
<dbReference type="Proteomes" id="UP000299102">
    <property type="component" value="Unassembled WGS sequence"/>
</dbReference>
<evidence type="ECO:0000313" key="2">
    <source>
        <dbReference type="EMBL" id="GBP43851.1"/>
    </source>
</evidence>
<feature type="compositionally biased region" description="Low complexity" evidence="1">
    <location>
        <begin position="52"/>
        <end position="61"/>
    </location>
</feature>
<comment type="caution">
    <text evidence="2">The sequence shown here is derived from an EMBL/GenBank/DDBJ whole genome shotgun (WGS) entry which is preliminary data.</text>
</comment>
<feature type="compositionally biased region" description="Low complexity" evidence="1">
    <location>
        <begin position="114"/>
        <end position="124"/>
    </location>
</feature>
<feature type="region of interest" description="Disordered" evidence="1">
    <location>
        <begin position="105"/>
        <end position="131"/>
    </location>
</feature>
<name>A0A4C1VYG4_EUMVA</name>
<gene>
    <name evidence="2" type="ORF">EVAR_82283_1</name>
</gene>
<dbReference type="EMBL" id="BGZK01000443">
    <property type="protein sequence ID" value="GBP43851.1"/>
    <property type="molecule type" value="Genomic_DNA"/>
</dbReference>
<reference evidence="2 3" key="1">
    <citation type="journal article" date="2019" name="Commun. Biol.">
        <title>The bagworm genome reveals a unique fibroin gene that provides high tensile strength.</title>
        <authorList>
            <person name="Kono N."/>
            <person name="Nakamura H."/>
            <person name="Ohtoshi R."/>
            <person name="Tomita M."/>
            <person name="Numata K."/>
            <person name="Arakawa K."/>
        </authorList>
    </citation>
    <scope>NUCLEOTIDE SEQUENCE [LARGE SCALE GENOMIC DNA]</scope>
</reference>
<accession>A0A4C1VYG4</accession>
<evidence type="ECO:0000313" key="3">
    <source>
        <dbReference type="Proteomes" id="UP000299102"/>
    </source>
</evidence>
<dbReference type="AlphaFoldDB" id="A0A4C1VYG4"/>
<keyword evidence="3" id="KW-1185">Reference proteome</keyword>
<protein>
    <submittedName>
        <fullName evidence="2">Uncharacterized protein</fullName>
    </submittedName>
</protein>